<dbReference type="Pfam" id="PF07647">
    <property type="entry name" value="SAM_2"/>
    <property type="match status" value="1"/>
</dbReference>
<dbReference type="SUPFAM" id="SSF47769">
    <property type="entry name" value="SAM/Pointed domain"/>
    <property type="match status" value="3"/>
</dbReference>
<reference evidence="10 11" key="1">
    <citation type="submission" date="2018-05" db="EMBL/GenBank/DDBJ databases">
        <authorList>
            <person name="Datahose"/>
        </authorList>
    </citation>
    <scope>NUCLEOTIDE SEQUENCE</scope>
</reference>
<feature type="domain" description="SAM" evidence="9">
    <location>
        <begin position="845"/>
        <end position="911"/>
    </location>
</feature>
<keyword evidence="5" id="KW-0677">Repeat</keyword>
<evidence type="ECO:0000256" key="7">
    <source>
        <dbReference type="SAM" id="Coils"/>
    </source>
</evidence>
<dbReference type="InterPro" id="IPR057892">
    <property type="entry name" value="LIP-1_CC2"/>
</dbReference>
<gene>
    <name evidence="10" type="primary">PPFIA2</name>
</gene>
<name>A0AAX7VAA3_ASTCA</name>
<evidence type="ECO:0000259" key="9">
    <source>
        <dbReference type="PROSITE" id="PS50105"/>
    </source>
</evidence>
<reference evidence="11" key="2">
    <citation type="submission" date="2023-03" db="EMBL/GenBank/DDBJ databases">
        <authorList>
            <consortium name="Wellcome Sanger Institute Data Sharing"/>
        </authorList>
    </citation>
    <scope>NUCLEOTIDE SEQUENCE [LARGE SCALE GENOMIC DNA]</scope>
</reference>
<comment type="subcellular location">
    <subcellularLocation>
        <location evidence="1">Cytoplasm</location>
    </subcellularLocation>
</comment>
<evidence type="ECO:0000256" key="3">
    <source>
        <dbReference type="ARBA" id="ARBA00022490"/>
    </source>
</evidence>
<evidence type="ECO:0000313" key="10">
    <source>
        <dbReference type="Ensembl" id="ENSACLP00000078534.1"/>
    </source>
</evidence>
<feature type="region of interest" description="Disordered" evidence="8">
    <location>
        <begin position="666"/>
        <end position="779"/>
    </location>
</feature>
<dbReference type="GO" id="GO:0050808">
    <property type="term" value="P:synapse organization"/>
    <property type="evidence" value="ECO:0007669"/>
    <property type="project" value="TreeGrafter"/>
</dbReference>
<evidence type="ECO:0000256" key="1">
    <source>
        <dbReference type="ARBA" id="ARBA00004496"/>
    </source>
</evidence>
<dbReference type="GO" id="GO:0048786">
    <property type="term" value="C:presynaptic active zone"/>
    <property type="evidence" value="ECO:0007669"/>
    <property type="project" value="TreeGrafter"/>
</dbReference>
<protein>
    <recommendedName>
        <fullName evidence="9">SAM domain-containing protein</fullName>
    </recommendedName>
</protein>
<dbReference type="InterPro" id="IPR013761">
    <property type="entry name" value="SAM/pointed_sf"/>
</dbReference>
<feature type="coiled-coil region" evidence="7">
    <location>
        <begin position="422"/>
        <end position="463"/>
    </location>
</feature>
<feature type="compositionally biased region" description="Polar residues" evidence="8">
    <location>
        <begin position="754"/>
        <end position="763"/>
    </location>
</feature>
<feature type="region of interest" description="Disordered" evidence="8">
    <location>
        <begin position="1"/>
        <end position="29"/>
    </location>
</feature>
<evidence type="ECO:0000256" key="8">
    <source>
        <dbReference type="SAM" id="MobiDB-lite"/>
    </source>
</evidence>
<dbReference type="SUPFAM" id="SSF57997">
    <property type="entry name" value="Tropomyosin"/>
    <property type="match status" value="1"/>
</dbReference>
<dbReference type="FunFam" id="1.10.150.50:FF:000003">
    <property type="entry name" value="liprin-alpha-2 isoform X1"/>
    <property type="match status" value="1"/>
</dbReference>
<evidence type="ECO:0000256" key="5">
    <source>
        <dbReference type="ARBA" id="ARBA00022737"/>
    </source>
</evidence>
<dbReference type="InterPro" id="IPR037622">
    <property type="entry name" value="LIP-1_SAM_3"/>
</dbReference>
<sequence length="1183" mass="135278">MMCEVMPTISEDTALSQRGSQSSASDPDSHFEQLMVNMLDERDRLLDTLRETQESLGLAQQHLQDVIYDRDSLQRQLSSALPQEFAALTKELNACREQLLEKEEEISELKAERNNTRLLLEHLECLVSRHERSLRMTVVKRQAQSPSGVSSEVEVLKALKSLFEHHKALDEKVRERLRVSLERVSALEEELTALEIIPKHPLANFVLHDAYIFLDNFPFSYVDLLLHVPLFPLQRLSNGSLEPAHEASQVVELQDLLEKQNYELAQMKERMSSLSSRVSEVEQELETARKDLIKSEEMNNKYQRDIKEAMCQKEDMEERIVTLEKRYLSAQREATSVHDINDKLENELANKEAFLRQMEEKNRQLQERLELAEQKLQQTMRKAETLPEVEAELAQRIAALTKSDSSSSSSPDDYHFVMEAKLQDMNSILRKAEERHGSIEERMRHLECQLEEKNQELLRARQREKMNEEHNKRLSDTVDRLLTESNERLQLHLKERMAALEEKVKNLFPRSHLDTSAELRFSLGSLAETQSDHYRSAKVIHRQRRGRIGLRETKAKSLGEPEWRSQQLGVLGGHHFESDTEMSDIDDDDRETLFSSMDLLSPSGHSDAQTLAMMLQEQLDAINKEIRLIQEEKESTELRAEEIENRVASVSLEGLNLARMHHHGASITASATASSLASSSPPSGHSTPKLDPRSPARDMERMGVMTLIAAVDEDGREDKATIKCETSPPPTPRTVRMTHTLPASSHNDARGSKYSRNTTSSQDSLHKQPKKKGIKSSIGRLFGKKEKGRLYLIMFSTATMMDSDMAGQDMGVSKLGTQAEKDRRLKKKHELLEEARRKGLPFAQWDGPTVVAWLELWLGMPAWYVAACRANVKSGAIMSALSDTEIQREIGISNPLHRLKLRLAIQEMVSLTSPSAPPTSRTPSGNVWVTHEEMETLAAPSKTVSPATLAYGDMNHEWIGNEWLPSLGLPQYRSYFMECLVDARMLDHLTKKDLRVHLKMVDSFHRTSLQYGIMCLKKLNYDRKELERRREQSQHEMRDVLVWSNERVIRWVQSIGLRDYANILLESGVHGALVALDDNFDYSSLALLLQIPTQNTQARQILEREYNNLLALGTDRRLDECDDKDFRGPSWRRQFPPRDIHGISMMPGSAETLPAGFRLTATSVKNKLGVKLWIRTHACWFNP</sequence>
<dbReference type="FunFam" id="1.10.150.50:FF:000002">
    <property type="entry name" value="PTPRF interacting protein alpha 1"/>
    <property type="match status" value="1"/>
</dbReference>
<feature type="domain" description="SAM" evidence="9">
    <location>
        <begin position="1043"/>
        <end position="1112"/>
    </location>
</feature>
<dbReference type="InterPro" id="IPR037621">
    <property type="entry name" value="LIP-1_SAM_2"/>
</dbReference>
<evidence type="ECO:0000313" key="11">
    <source>
        <dbReference type="Proteomes" id="UP000265100"/>
    </source>
</evidence>
<dbReference type="Ensembl" id="ENSACLT00000089384.1">
    <property type="protein sequence ID" value="ENSACLP00000078534.1"/>
    <property type="gene ID" value="ENSACLG00000018429.2"/>
</dbReference>
<feature type="coiled-coil region" evidence="7">
    <location>
        <begin position="250"/>
        <end position="386"/>
    </location>
</feature>
<comment type="similarity">
    <text evidence="2">Belongs to the liprin family. Liprin-alpha subfamily.</text>
</comment>
<dbReference type="SMART" id="SM00454">
    <property type="entry name" value="SAM"/>
    <property type="match status" value="3"/>
</dbReference>
<reference evidence="10" key="3">
    <citation type="submission" date="2025-08" db="UniProtKB">
        <authorList>
            <consortium name="Ensembl"/>
        </authorList>
    </citation>
    <scope>IDENTIFICATION</scope>
</reference>
<evidence type="ECO:0000256" key="6">
    <source>
        <dbReference type="ARBA" id="ARBA00023054"/>
    </source>
</evidence>
<feature type="coiled-coil region" evidence="7">
    <location>
        <begin position="612"/>
        <end position="653"/>
    </location>
</feature>
<dbReference type="PANTHER" id="PTHR12587">
    <property type="entry name" value="LAR INTERACTING PROTEIN LIP -RELATED PROTEIN"/>
    <property type="match status" value="1"/>
</dbReference>
<reference evidence="10" key="4">
    <citation type="submission" date="2025-09" db="UniProtKB">
        <authorList>
            <consortium name="Ensembl"/>
        </authorList>
    </citation>
    <scope>IDENTIFICATION</scope>
</reference>
<evidence type="ECO:0000256" key="2">
    <source>
        <dbReference type="ARBA" id="ARBA00007026"/>
    </source>
</evidence>
<feature type="coiled-coil region" evidence="7">
    <location>
        <begin position="85"/>
        <end position="126"/>
    </location>
</feature>
<dbReference type="Gene3D" id="1.10.150.50">
    <property type="entry name" value="Transcription Factor, Ets-1"/>
    <property type="match status" value="3"/>
</dbReference>
<dbReference type="CDD" id="cd09562">
    <property type="entry name" value="SAM_liprin-alpha1_2_3_4_repeat1"/>
    <property type="match status" value="1"/>
</dbReference>
<organism evidence="10 11">
    <name type="scientific">Astatotilapia calliptera</name>
    <name type="common">Eastern happy</name>
    <name type="synonym">Chromis callipterus</name>
    <dbReference type="NCBI Taxonomy" id="8154"/>
    <lineage>
        <taxon>Eukaryota</taxon>
        <taxon>Metazoa</taxon>
        <taxon>Chordata</taxon>
        <taxon>Craniata</taxon>
        <taxon>Vertebrata</taxon>
        <taxon>Euteleostomi</taxon>
        <taxon>Actinopterygii</taxon>
        <taxon>Neopterygii</taxon>
        <taxon>Teleostei</taxon>
        <taxon>Neoteleostei</taxon>
        <taxon>Acanthomorphata</taxon>
        <taxon>Ovalentaria</taxon>
        <taxon>Cichlomorphae</taxon>
        <taxon>Cichliformes</taxon>
        <taxon>Cichlidae</taxon>
        <taxon>African cichlids</taxon>
        <taxon>Pseudocrenilabrinae</taxon>
        <taxon>Haplochromini</taxon>
        <taxon>Astatotilapia</taxon>
    </lineage>
</organism>
<keyword evidence="3" id="KW-0963">Cytoplasm</keyword>
<dbReference type="GeneTree" id="ENSGT01050000244900"/>
<keyword evidence="11" id="KW-1185">Reference proteome</keyword>
<dbReference type="AlphaFoldDB" id="A0AAX7VAA3"/>
<evidence type="ECO:0000256" key="4">
    <source>
        <dbReference type="ARBA" id="ARBA00022553"/>
    </source>
</evidence>
<keyword evidence="6 7" id="KW-0175">Coiled coil</keyword>
<keyword evidence="4" id="KW-0597">Phosphoprotein</keyword>
<feature type="compositionally biased region" description="Low complexity" evidence="8">
    <location>
        <begin position="666"/>
        <end position="687"/>
    </location>
</feature>
<dbReference type="FunFam" id="1.10.150.50:FF:000004">
    <property type="entry name" value="PTPRF interacting protein alpha 1"/>
    <property type="match status" value="1"/>
</dbReference>
<dbReference type="CDD" id="cd09565">
    <property type="entry name" value="SAM_liprin-alpha1_2_3_4_repeat2"/>
    <property type="match status" value="1"/>
</dbReference>
<dbReference type="InterPro" id="IPR001660">
    <property type="entry name" value="SAM"/>
</dbReference>
<feature type="compositionally biased region" description="Basic and acidic residues" evidence="8">
    <location>
        <begin position="688"/>
        <end position="701"/>
    </location>
</feature>
<dbReference type="InterPro" id="IPR029515">
    <property type="entry name" value="Liprin"/>
</dbReference>
<dbReference type="Pfam" id="PF25526">
    <property type="entry name" value="LIP-1"/>
    <property type="match status" value="2"/>
</dbReference>
<dbReference type="Pfam" id="PF00536">
    <property type="entry name" value="SAM_1"/>
    <property type="match status" value="2"/>
</dbReference>
<dbReference type="GO" id="GO:0005737">
    <property type="term" value="C:cytoplasm"/>
    <property type="evidence" value="ECO:0007669"/>
    <property type="project" value="UniProtKB-SubCell"/>
</dbReference>
<dbReference type="PROSITE" id="PS50105">
    <property type="entry name" value="SAM_DOMAIN"/>
    <property type="match status" value="3"/>
</dbReference>
<accession>A0AAX7VAA3</accession>
<feature type="domain" description="SAM" evidence="9">
    <location>
        <begin position="962"/>
        <end position="1019"/>
    </location>
</feature>
<dbReference type="Proteomes" id="UP000265100">
    <property type="component" value="Chromosome 17"/>
</dbReference>
<feature type="compositionally biased region" description="Polar residues" evidence="8">
    <location>
        <begin position="10"/>
        <end position="26"/>
    </location>
</feature>
<dbReference type="PANTHER" id="PTHR12587:SF6">
    <property type="entry name" value="LIPRIN-ALPHA-2"/>
    <property type="match status" value="1"/>
</dbReference>
<dbReference type="CDD" id="cd09568">
    <property type="entry name" value="SAM_liprin-alpha1_2_3_4_repeat3"/>
    <property type="match status" value="1"/>
</dbReference>
<dbReference type="InterPro" id="IPR037620">
    <property type="entry name" value="LIP-1_SAM_1"/>
</dbReference>
<proteinExistence type="inferred from homology"/>